<name>A0A8S1IWM5_9CHLO</name>
<feature type="compositionally biased region" description="Low complexity" evidence="1">
    <location>
        <begin position="19"/>
        <end position="32"/>
    </location>
</feature>
<evidence type="ECO:0000256" key="1">
    <source>
        <dbReference type="SAM" id="MobiDB-lite"/>
    </source>
</evidence>
<sequence>MERGMPGSWISSKLHPNRRSPSPHGPSHSGRGATTYSPSHPPFYGLRRSTETENEMVHYRREQGRYVPHQDGQSASLSHRHLARCPSKLLRQSSFSKGDPVRQTARLPPAAPAQAPNPAKGPLRVTRSDAWIRFLAYEGCFQVCLKASSNNISDAQYFMKDGCKILKDTLVVHDMLLPMPMASDATASFGLEDYSIITWDDPVRSGEGPQRQPVCGPQESPLSPYIRSTPCLKVRFQGYCHIATTKGWLQRLKRFRGKKYLDPEFTGVCVHHGGTGEYFHAYLDGSGNVEKISGPAQGELTYLPDHMGSYVVVDLFNNEMHIATGRTSISALVNQQMNLAPNAPSGHVPGRFTERPPHSPDIGDLDVESAAGCLEFMRSPSINSRTYGGVRKVQKPSRFRRRSQSPDILYNPTAGGTQVDVYSVKRKGLRLGNATLAIEEDIQEEMWQDMSPDRVQDTRAAPSQPDPPQKDAPGKGFLRISAQQTYEYIMGAALVVDGCGKRKLKLDGEWKWLLDEFSKHFSIRNAFVLLCHMKWVMRSDVQTCTAQCLDLIFNEYTALRQEQDEMGLRDHESVQMSNITRKILDLLARTFENYYSLSEIAEDGIQEGNGLPFEIPPSALEPAVMLLGRIHDSNSPEDQSWLKQRFQIAARKKYQRLQCSCDEDQNRGPPCHAESMTPSMPRSTTAGHHINVHGYRQSVNALPNSANTKLQIYKKIEALAMALRSDLDVDRKIHESAVLPHFLCLPSVTSVVFCQELEAKLKDMLATTPPEYPSEAAIDMLVGVGRLQEYLERHKLALPKGQKGHLDAFGLFSGFVTKWIDASQANLIGHFQSLQPKNAVIQGLTRRRYAAGFDSNGGMGDSATVAAETMRSIEEEMVKFERVVVYWHKFGPFLETAICAVVRAVLTTIITRAGISRPTEFTQSVNDDALDFRYPEQQRAMSPNIAHARRMTSRPRSPFGQVQRAHSTTTWRTMASGYRRAGELSHMRGGRAEIDKREAMLLNSLRRMLGDVPQFEQTLKDWCGFSEGRGEVSSLETDEVAARSNVPPTVGAQFAQVVKELRTEYSHATVSTCERMARVILSNPRYSMASILHQVRSGNHAGQGQHQDVEHQVNPLLQALEDTVEGLHQCLDSRVFVTLVRGLWENISEELYLYVENLQEGHDHKGAWRSRQNASILLDVLNHHFRSIMTRYLEHDITEKDLELPMHASQTQKLLAENSSAANMSYTVY</sequence>
<gene>
    <name evidence="2" type="ORF">OSTQU699_LOCUS4814</name>
</gene>
<dbReference type="PANTHER" id="PTHR31110">
    <property type="entry name" value="PESTICIDAL CRYSTAL CRY8BA PROTEIN"/>
    <property type="match status" value="1"/>
</dbReference>
<organism evidence="2 3">
    <name type="scientific">Ostreobium quekettii</name>
    <dbReference type="NCBI Taxonomy" id="121088"/>
    <lineage>
        <taxon>Eukaryota</taxon>
        <taxon>Viridiplantae</taxon>
        <taxon>Chlorophyta</taxon>
        <taxon>core chlorophytes</taxon>
        <taxon>Ulvophyceae</taxon>
        <taxon>TCBD clade</taxon>
        <taxon>Bryopsidales</taxon>
        <taxon>Ostreobineae</taxon>
        <taxon>Ostreobiaceae</taxon>
        <taxon>Ostreobium</taxon>
    </lineage>
</organism>
<keyword evidence="3" id="KW-1185">Reference proteome</keyword>
<protein>
    <submittedName>
        <fullName evidence="2">Uncharacterized protein</fullName>
    </submittedName>
</protein>
<evidence type="ECO:0000313" key="3">
    <source>
        <dbReference type="Proteomes" id="UP000708148"/>
    </source>
</evidence>
<comment type="caution">
    <text evidence="2">The sequence shown here is derived from an EMBL/GenBank/DDBJ whole genome shotgun (WGS) entry which is preliminary data.</text>
</comment>
<dbReference type="EMBL" id="CAJHUC010001023">
    <property type="protein sequence ID" value="CAD7699455.1"/>
    <property type="molecule type" value="Genomic_DNA"/>
</dbReference>
<accession>A0A8S1IWM5</accession>
<feature type="region of interest" description="Disordered" evidence="1">
    <location>
        <begin position="387"/>
        <end position="412"/>
    </location>
</feature>
<dbReference type="OrthoDB" id="1896158at2759"/>
<feature type="region of interest" description="Disordered" evidence="1">
    <location>
        <begin position="661"/>
        <end position="683"/>
    </location>
</feature>
<feature type="region of interest" description="Disordered" evidence="1">
    <location>
        <begin position="451"/>
        <end position="475"/>
    </location>
</feature>
<reference evidence="2" key="1">
    <citation type="submission" date="2020-12" db="EMBL/GenBank/DDBJ databases">
        <authorList>
            <person name="Iha C."/>
        </authorList>
    </citation>
    <scope>NUCLEOTIDE SEQUENCE</scope>
</reference>
<proteinExistence type="predicted"/>
<evidence type="ECO:0000313" key="2">
    <source>
        <dbReference type="EMBL" id="CAD7699455.1"/>
    </source>
</evidence>
<dbReference type="Proteomes" id="UP000708148">
    <property type="component" value="Unassembled WGS sequence"/>
</dbReference>
<dbReference type="PANTHER" id="PTHR31110:SF2">
    <property type="entry name" value="PESTICIDAL CRYSTAL CRY8BA PROTEIN"/>
    <property type="match status" value="1"/>
</dbReference>
<feature type="compositionally biased region" description="Basic residues" evidence="1">
    <location>
        <begin position="392"/>
        <end position="403"/>
    </location>
</feature>
<dbReference type="AlphaFoldDB" id="A0A8S1IWM5"/>
<feature type="region of interest" description="Disordered" evidence="1">
    <location>
        <begin position="1"/>
        <end position="46"/>
    </location>
</feature>
<feature type="region of interest" description="Disordered" evidence="1">
    <location>
        <begin position="93"/>
        <end position="122"/>
    </location>
</feature>
<feature type="compositionally biased region" description="Low complexity" evidence="1">
    <location>
        <begin position="105"/>
        <end position="122"/>
    </location>
</feature>